<dbReference type="Proteomes" id="UP000694411">
    <property type="component" value="Chromosome 11"/>
</dbReference>
<feature type="region of interest" description="Disordered" evidence="1">
    <location>
        <begin position="1"/>
        <end position="59"/>
    </location>
</feature>
<sequence length="59" mass="6629">MELGFESGQLPECPTSSALGRRGWGEEEGKGGGGRKKERRGEEWKSKEREELDFRTISS</sequence>
<evidence type="ECO:0000313" key="2">
    <source>
        <dbReference type="Ensembl" id="ENSTGEP00000015132.1"/>
    </source>
</evidence>
<name>A0A8D2F3G7_THEGE</name>
<keyword evidence="3" id="KW-1185">Reference proteome</keyword>
<organism evidence="2 3">
    <name type="scientific">Theropithecus gelada</name>
    <name type="common">Gelada baboon</name>
    <dbReference type="NCBI Taxonomy" id="9565"/>
    <lineage>
        <taxon>Eukaryota</taxon>
        <taxon>Metazoa</taxon>
        <taxon>Chordata</taxon>
        <taxon>Craniata</taxon>
        <taxon>Vertebrata</taxon>
        <taxon>Euteleostomi</taxon>
        <taxon>Mammalia</taxon>
        <taxon>Eutheria</taxon>
        <taxon>Euarchontoglires</taxon>
        <taxon>Primates</taxon>
        <taxon>Haplorrhini</taxon>
        <taxon>Catarrhini</taxon>
        <taxon>Cercopithecidae</taxon>
        <taxon>Cercopithecinae</taxon>
        <taxon>Theropithecus</taxon>
    </lineage>
</organism>
<protein>
    <submittedName>
        <fullName evidence="2">Uncharacterized protein</fullName>
    </submittedName>
</protein>
<reference evidence="2" key="3">
    <citation type="submission" date="2025-09" db="UniProtKB">
        <authorList>
            <consortium name="Ensembl"/>
        </authorList>
    </citation>
    <scope>IDENTIFICATION</scope>
</reference>
<evidence type="ECO:0000256" key="1">
    <source>
        <dbReference type="SAM" id="MobiDB-lite"/>
    </source>
</evidence>
<reference evidence="2" key="1">
    <citation type="submission" date="2018-05" db="EMBL/GenBank/DDBJ databases">
        <title>Whole genome of Theropithecus gelada.</title>
        <authorList>
            <person name="Chiou K.L."/>
            <person name="Snyder-Mackler N."/>
        </authorList>
    </citation>
    <scope>NUCLEOTIDE SEQUENCE [LARGE SCALE GENOMIC DNA]</scope>
</reference>
<reference evidence="2" key="2">
    <citation type="submission" date="2025-08" db="UniProtKB">
        <authorList>
            <consortium name="Ensembl"/>
        </authorList>
    </citation>
    <scope>IDENTIFICATION</scope>
</reference>
<feature type="compositionally biased region" description="Basic and acidic residues" evidence="1">
    <location>
        <begin position="39"/>
        <end position="59"/>
    </location>
</feature>
<evidence type="ECO:0000313" key="3">
    <source>
        <dbReference type="Proteomes" id="UP000694411"/>
    </source>
</evidence>
<accession>A0A8D2F3G7</accession>
<dbReference type="AlphaFoldDB" id="A0A8D2F3G7"/>
<dbReference type="Ensembl" id="ENSTGET00000018133.1">
    <property type="protein sequence ID" value="ENSTGEP00000015132.1"/>
    <property type="gene ID" value="ENSTGEG00000012299.1"/>
</dbReference>
<proteinExistence type="predicted"/>